<protein>
    <submittedName>
        <fullName evidence="1">Uncharacterized protein</fullName>
    </submittedName>
</protein>
<evidence type="ECO:0000313" key="1">
    <source>
        <dbReference type="EMBL" id="MBB6330660.1"/>
    </source>
</evidence>
<comment type="caution">
    <text evidence="1">The sequence shown here is derived from an EMBL/GenBank/DDBJ whole genome shotgun (WGS) entry which is preliminary data.</text>
</comment>
<reference evidence="1 2" key="1">
    <citation type="submission" date="2020-08" db="EMBL/GenBank/DDBJ databases">
        <title>Functional genomics of gut bacteria from endangered species of beetles.</title>
        <authorList>
            <person name="Carlos-Shanley C."/>
        </authorList>
    </citation>
    <scope>NUCLEOTIDE SEQUENCE [LARGE SCALE GENOMIC DNA]</scope>
    <source>
        <strain evidence="1 2">S00068</strain>
    </source>
</reference>
<evidence type="ECO:0000313" key="2">
    <source>
        <dbReference type="Proteomes" id="UP000587367"/>
    </source>
</evidence>
<accession>A0ABR6PY80</accession>
<name>A0ABR6PY80_9FLAO</name>
<proteinExistence type="predicted"/>
<sequence>MTIFTLIDCRKMTITFKENSGTMAKAEITLVLSIPGNSTYWESGNL</sequence>
<dbReference type="EMBL" id="JACHKS010000001">
    <property type="protein sequence ID" value="MBB6330660.1"/>
    <property type="molecule type" value="Genomic_DNA"/>
</dbReference>
<keyword evidence="2" id="KW-1185">Reference proteome</keyword>
<organism evidence="1 2">
    <name type="scientific">Chryseobacterium sediminis</name>
    <dbReference type="NCBI Taxonomy" id="1679494"/>
    <lineage>
        <taxon>Bacteria</taxon>
        <taxon>Pseudomonadati</taxon>
        <taxon>Bacteroidota</taxon>
        <taxon>Flavobacteriia</taxon>
        <taxon>Flavobacteriales</taxon>
        <taxon>Weeksellaceae</taxon>
        <taxon>Chryseobacterium group</taxon>
        <taxon>Chryseobacterium</taxon>
    </lineage>
</organism>
<dbReference type="Proteomes" id="UP000587367">
    <property type="component" value="Unassembled WGS sequence"/>
</dbReference>
<gene>
    <name evidence="1" type="ORF">HNP24_001610</name>
</gene>